<dbReference type="Proteomes" id="UP000251889">
    <property type="component" value="Unassembled WGS sequence"/>
</dbReference>
<proteinExistence type="inferred from homology"/>
<dbReference type="AlphaFoldDB" id="A0A364Y5Z4"/>
<feature type="domain" description="Glycosyl hydrolase family 30 beta sandwich" evidence="6">
    <location>
        <begin position="410"/>
        <end position="469"/>
    </location>
</feature>
<evidence type="ECO:0000259" key="6">
    <source>
        <dbReference type="Pfam" id="PF17189"/>
    </source>
</evidence>
<evidence type="ECO:0000256" key="1">
    <source>
        <dbReference type="ARBA" id="ARBA00005382"/>
    </source>
</evidence>
<dbReference type="Gene3D" id="3.20.20.80">
    <property type="entry name" value="Glycosidases"/>
    <property type="match status" value="1"/>
</dbReference>
<comment type="caution">
    <text evidence="7">The sequence shown here is derived from an EMBL/GenBank/DDBJ whole genome shotgun (WGS) entry which is preliminary data.</text>
</comment>
<keyword evidence="2" id="KW-0732">Signal</keyword>
<evidence type="ECO:0000313" key="7">
    <source>
        <dbReference type="EMBL" id="RAW02408.1"/>
    </source>
</evidence>
<protein>
    <submittedName>
        <fullName evidence="7">Glucosylceramidase</fullName>
    </submittedName>
</protein>
<dbReference type="OrthoDB" id="9806701at2"/>
<dbReference type="PANTHER" id="PTHR11069">
    <property type="entry name" value="GLUCOSYLCERAMIDASE"/>
    <property type="match status" value="1"/>
</dbReference>
<dbReference type="RefSeq" id="WP_112746230.1">
    <property type="nucleotide sequence ID" value="NZ_QMFY01000002.1"/>
</dbReference>
<dbReference type="SUPFAM" id="SSF51445">
    <property type="entry name" value="(Trans)glycosidases"/>
    <property type="match status" value="1"/>
</dbReference>
<evidence type="ECO:0000256" key="2">
    <source>
        <dbReference type="ARBA" id="ARBA00022729"/>
    </source>
</evidence>
<dbReference type="InterPro" id="IPR013780">
    <property type="entry name" value="Glyco_hydro_b"/>
</dbReference>
<dbReference type="InterPro" id="IPR033452">
    <property type="entry name" value="GH30_C"/>
</dbReference>
<name>A0A364Y5Z4_9BACT</name>
<sequence>MRKKALTCLTVVTICFSLSNCTNKSPDESGVVTDGDVEYWLTTGDKKSLLSKRELNFNADAVSKDIIDVDTTKIYQDIDGFGYALTGGSAMLLHTKLDQAKRTALLQELFTTEGNNIGINYLRVSIGASDLDDHVFSYDDVKGDKDLKHFTLDEDRKHLIPVLKEILALNPKIKIMGSPWSAPAWMKDNQHAKGGSLKPEFYETYAQYFVKYIQQMQQEGITIDAITLQNEPENPNNTPSMIMTAQDQAAFVKNNLGPAFQQAGIKTKIVVFDHNCDHPEYPITVLNDSSAKKFIDGSAFHLYLGEISALSKVRDAHPDKNIYFTEQWTSGKGEFGGDLVWHTRELIIGSTRNWSRNVLEWNLAADPQFNPHTGDGGCTLCQGALTIGDSVTRNVSYYIIAHASKFVPDGSKRISSTLINGVQNVAFITPAGKKVLVAVNDSNSDKAFDVQYHGKKFNVTLPASAVGTFVW</sequence>
<evidence type="ECO:0000313" key="8">
    <source>
        <dbReference type="Proteomes" id="UP000251889"/>
    </source>
</evidence>
<dbReference type="GO" id="GO:0016020">
    <property type="term" value="C:membrane"/>
    <property type="evidence" value="ECO:0007669"/>
    <property type="project" value="GOC"/>
</dbReference>
<dbReference type="GO" id="GO:0004348">
    <property type="term" value="F:glucosylceramidase activity"/>
    <property type="evidence" value="ECO:0007669"/>
    <property type="project" value="InterPro"/>
</dbReference>
<dbReference type="InterPro" id="IPR033453">
    <property type="entry name" value="Glyco_hydro_30_TIM-barrel"/>
</dbReference>
<dbReference type="InterPro" id="IPR001139">
    <property type="entry name" value="Glyco_hydro_30"/>
</dbReference>
<keyword evidence="4" id="KW-0326">Glycosidase</keyword>
<comment type="similarity">
    <text evidence="1 4">Belongs to the glycosyl hydrolase 30 family.</text>
</comment>
<evidence type="ECO:0000259" key="5">
    <source>
        <dbReference type="Pfam" id="PF02055"/>
    </source>
</evidence>
<organism evidence="7 8">
    <name type="scientific">Pseudochryseolinea flava</name>
    <dbReference type="NCBI Taxonomy" id="2059302"/>
    <lineage>
        <taxon>Bacteria</taxon>
        <taxon>Pseudomonadati</taxon>
        <taxon>Bacteroidota</taxon>
        <taxon>Cytophagia</taxon>
        <taxon>Cytophagales</taxon>
        <taxon>Fulvivirgaceae</taxon>
        <taxon>Pseudochryseolinea</taxon>
    </lineage>
</organism>
<dbReference type="PANTHER" id="PTHR11069:SF23">
    <property type="entry name" value="LYSOSOMAL ACID GLUCOSYLCERAMIDASE"/>
    <property type="match status" value="1"/>
</dbReference>
<feature type="domain" description="Glycosyl hydrolase family 30 TIM-barrel" evidence="5">
    <location>
        <begin position="78"/>
        <end position="407"/>
    </location>
</feature>
<gene>
    <name evidence="7" type="ORF">DQQ10_06050</name>
</gene>
<evidence type="ECO:0000256" key="4">
    <source>
        <dbReference type="RuleBase" id="RU361188"/>
    </source>
</evidence>
<dbReference type="PRINTS" id="PR00843">
    <property type="entry name" value="GLHYDRLASE30"/>
</dbReference>
<dbReference type="InterPro" id="IPR017853">
    <property type="entry name" value="GH"/>
</dbReference>
<dbReference type="SUPFAM" id="SSF51011">
    <property type="entry name" value="Glycosyl hydrolase domain"/>
    <property type="match status" value="1"/>
</dbReference>
<keyword evidence="3 4" id="KW-0378">Hydrolase</keyword>
<accession>A0A364Y5Z4</accession>
<dbReference type="Pfam" id="PF17189">
    <property type="entry name" value="Glyco_hydro_30C"/>
    <property type="match status" value="1"/>
</dbReference>
<dbReference type="Gene3D" id="2.60.40.1180">
    <property type="entry name" value="Golgi alpha-mannosidase II"/>
    <property type="match status" value="1"/>
</dbReference>
<dbReference type="EMBL" id="QMFY01000002">
    <property type="protein sequence ID" value="RAW02408.1"/>
    <property type="molecule type" value="Genomic_DNA"/>
</dbReference>
<reference evidence="7 8" key="1">
    <citation type="submission" date="2018-06" db="EMBL/GenBank/DDBJ databases">
        <title>Chryseolinea flavus sp. nov., a member of the phylum Bacteroidetes isolated from soil.</title>
        <authorList>
            <person name="Li Y."/>
            <person name="Wang J."/>
        </authorList>
    </citation>
    <scope>NUCLEOTIDE SEQUENCE [LARGE SCALE GENOMIC DNA]</scope>
    <source>
        <strain evidence="7 8">SDU1-6</strain>
    </source>
</reference>
<dbReference type="GO" id="GO:0006680">
    <property type="term" value="P:glucosylceramide catabolic process"/>
    <property type="evidence" value="ECO:0007669"/>
    <property type="project" value="TreeGrafter"/>
</dbReference>
<dbReference type="Pfam" id="PF02055">
    <property type="entry name" value="Glyco_hydro_30"/>
    <property type="match status" value="1"/>
</dbReference>
<keyword evidence="8" id="KW-1185">Reference proteome</keyword>
<evidence type="ECO:0000256" key="3">
    <source>
        <dbReference type="ARBA" id="ARBA00022801"/>
    </source>
</evidence>